<name>A0A9W9FEN4_9EURO</name>
<dbReference type="Pfam" id="PF24883">
    <property type="entry name" value="NPHP3_N"/>
    <property type="match status" value="1"/>
</dbReference>
<dbReference type="InterPro" id="IPR007111">
    <property type="entry name" value="NACHT_NTPase"/>
</dbReference>
<dbReference type="OrthoDB" id="538223at2759"/>
<reference evidence="5" key="2">
    <citation type="journal article" date="2023" name="IMA Fungus">
        <title>Comparative genomic study of the Penicillium genus elucidates a diverse pangenome and 15 lateral gene transfer events.</title>
        <authorList>
            <person name="Petersen C."/>
            <person name="Sorensen T."/>
            <person name="Nielsen M.R."/>
            <person name="Sondergaard T.E."/>
            <person name="Sorensen J.L."/>
            <person name="Fitzpatrick D.A."/>
            <person name="Frisvad J.C."/>
            <person name="Nielsen K.L."/>
        </authorList>
    </citation>
    <scope>NUCLEOTIDE SEQUENCE</scope>
    <source>
        <strain evidence="5">IBT 30761</strain>
    </source>
</reference>
<reference evidence="5" key="1">
    <citation type="submission" date="2022-11" db="EMBL/GenBank/DDBJ databases">
        <authorList>
            <person name="Petersen C."/>
        </authorList>
    </citation>
    <scope>NUCLEOTIDE SEQUENCE</scope>
    <source>
        <strain evidence="5">IBT 30761</strain>
    </source>
</reference>
<evidence type="ECO:0000313" key="6">
    <source>
        <dbReference type="Proteomes" id="UP001149074"/>
    </source>
</evidence>
<dbReference type="SMART" id="SM00320">
    <property type="entry name" value="WD40"/>
    <property type="match status" value="7"/>
</dbReference>
<keyword evidence="6" id="KW-1185">Reference proteome</keyword>
<evidence type="ECO:0000313" key="5">
    <source>
        <dbReference type="EMBL" id="KAJ5098527.1"/>
    </source>
</evidence>
<dbReference type="InterPro" id="IPR020472">
    <property type="entry name" value="WD40_PAC1"/>
</dbReference>
<dbReference type="InterPro" id="IPR054471">
    <property type="entry name" value="GPIID_WHD"/>
</dbReference>
<dbReference type="InterPro" id="IPR036322">
    <property type="entry name" value="WD40_repeat_dom_sf"/>
</dbReference>
<dbReference type="RefSeq" id="XP_056474181.1">
    <property type="nucleotide sequence ID" value="XM_056618022.1"/>
</dbReference>
<dbReference type="PROSITE" id="PS50837">
    <property type="entry name" value="NACHT"/>
    <property type="match status" value="1"/>
</dbReference>
<feature type="domain" description="NACHT" evidence="4">
    <location>
        <begin position="67"/>
        <end position="288"/>
    </location>
</feature>
<dbReference type="CDD" id="cd00200">
    <property type="entry name" value="WD40"/>
    <property type="match status" value="1"/>
</dbReference>
<evidence type="ECO:0000256" key="1">
    <source>
        <dbReference type="ARBA" id="ARBA00022574"/>
    </source>
</evidence>
<feature type="repeat" description="WD" evidence="3">
    <location>
        <begin position="630"/>
        <end position="671"/>
    </location>
</feature>
<dbReference type="PROSITE" id="PS50294">
    <property type="entry name" value="WD_REPEATS_REGION"/>
    <property type="match status" value="7"/>
</dbReference>
<feature type="repeat" description="WD" evidence="3">
    <location>
        <begin position="672"/>
        <end position="713"/>
    </location>
</feature>
<dbReference type="InterPro" id="IPR001680">
    <property type="entry name" value="WD40_rpt"/>
</dbReference>
<keyword evidence="1 3" id="KW-0853">WD repeat</keyword>
<comment type="caution">
    <text evidence="5">The sequence shown here is derived from an EMBL/GenBank/DDBJ whole genome shotgun (WGS) entry which is preliminary data.</text>
</comment>
<dbReference type="InterPro" id="IPR019775">
    <property type="entry name" value="WD40_repeat_CS"/>
</dbReference>
<gene>
    <name evidence="5" type="ORF">N7532_005528</name>
</gene>
<organism evidence="5 6">
    <name type="scientific">Penicillium argentinense</name>
    <dbReference type="NCBI Taxonomy" id="1131581"/>
    <lineage>
        <taxon>Eukaryota</taxon>
        <taxon>Fungi</taxon>
        <taxon>Dikarya</taxon>
        <taxon>Ascomycota</taxon>
        <taxon>Pezizomycotina</taxon>
        <taxon>Eurotiomycetes</taxon>
        <taxon>Eurotiomycetidae</taxon>
        <taxon>Eurotiales</taxon>
        <taxon>Aspergillaceae</taxon>
        <taxon>Penicillium</taxon>
    </lineage>
</organism>
<dbReference type="Gene3D" id="2.130.10.10">
    <property type="entry name" value="YVTN repeat-like/Quinoprotein amine dehydrogenase"/>
    <property type="match status" value="5"/>
</dbReference>
<dbReference type="SUPFAM" id="SSF50978">
    <property type="entry name" value="WD40 repeat-like"/>
    <property type="match status" value="1"/>
</dbReference>
<dbReference type="Gene3D" id="3.40.50.300">
    <property type="entry name" value="P-loop containing nucleotide triphosphate hydrolases"/>
    <property type="match status" value="1"/>
</dbReference>
<feature type="repeat" description="WD" evidence="3">
    <location>
        <begin position="588"/>
        <end position="629"/>
    </location>
</feature>
<feature type="repeat" description="WD" evidence="3">
    <location>
        <begin position="714"/>
        <end position="755"/>
    </location>
</feature>
<dbReference type="FunFam" id="3.40.50.300:FF:001638">
    <property type="entry name" value="NACHT and WD40 domain protein"/>
    <property type="match status" value="1"/>
</dbReference>
<dbReference type="PANTHER" id="PTHR44019">
    <property type="entry name" value="WD REPEAT-CONTAINING PROTEIN 55"/>
    <property type="match status" value="1"/>
</dbReference>
<dbReference type="Pfam" id="PF22939">
    <property type="entry name" value="WHD_GPIID"/>
    <property type="match status" value="1"/>
</dbReference>
<dbReference type="InterPro" id="IPR027417">
    <property type="entry name" value="P-loop_NTPase"/>
</dbReference>
<protein>
    <recommendedName>
        <fullName evidence="4">NACHT domain-containing protein</fullName>
    </recommendedName>
</protein>
<dbReference type="InterPro" id="IPR015943">
    <property type="entry name" value="WD40/YVTN_repeat-like_dom_sf"/>
</dbReference>
<dbReference type="PRINTS" id="PR00320">
    <property type="entry name" value="GPROTEINBRPT"/>
</dbReference>
<dbReference type="AlphaFoldDB" id="A0A9W9FEN4"/>
<dbReference type="PANTHER" id="PTHR44019:SF8">
    <property type="entry name" value="POC1 CENTRIOLAR PROTEIN HOMOLOG"/>
    <property type="match status" value="1"/>
</dbReference>
<dbReference type="GeneID" id="81357001"/>
<feature type="repeat" description="WD" evidence="3">
    <location>
        <begin position="546"/>
        <end position="587"/>
    </location>
</feature>
<dbReference type="Proteomes" id="UP001149074">
    <property type="component" value="Unassembled WGS sequence"/>
</dbReference>
<evidence type="ECO:0000259" key="4">
    <source>
        <dbReference type="PROSITE" id="PS50837"/>
    </source>
</evidence>
<sequence length="864" mass="95103">MRLISLIASVQPEAPLNQACLRDLRITSPEDDKGRIERTNGGLLQDSYRWILDNEQFKQWQAKQSSRLLWIKGDPGKGKTMLLCGIINELTQSIGSNSNICFFFCQATDVRINNATAVLRGLIYSLVVKQASLLSHVRSRYDQAGKTLFEDINAWNALSKIFNDILKDATLQNTYLVIDALDECTTDLPLLLDLVVQESSTHPRVKWIVSSRNWPGIEERLDAATQTAPISLELNEISVSNAVQQFIQHKVHQLAEVKKYKDEIRDAVYRHLSSHSQGTFLWVALVCQDLNRTSRRHVLKKLKEFPPGLDALYGRMINQVRTSEDAEVCKRILAVMSIAYRPITLDELTALVEIPDDLSDDDEALLEVIAICGSFLTCREDVIVFVHQSAKEFLLERARSEVFPEDQQAEHVAIFSRCLQTMFKTLRHNILDAEESTHPRSLAAIKYAPVVDESWSLCLQTLEGHSHWVDLITWSSDGSRLASASKDKTVRIWDPATGQCASTLEGHNSSVTSIAWSPDGSRLASASEDKTVRIWGLATSQCVSTLKGHSSWVASIAWSPDGSRLASASEDKTVRTWDPATGQCASTLEGHSSSVKSIAWSPDGSRLASASEDKTVRIWGLATSQCVSTLKGHSSWVASIAWSPDGSRLASASEDKTVRTWDPATGQCASTLEGHSSSVKSIAWSPDGSRLASASEDKTVRIWDLATSQCVSTLKGHSSWVASIAWSPDGSRLASASTDMTVRIWDPATGQCVFTLDFYSYNLQFDKSTPNHLHTIIGTLNLGSTEPVAPSASRLTLPGIYGFGLSDCSSWITFNGSNLLWLPPEYRPSNPSSFRISAAMVAIGCSSGRVIFLALSEHNPLSSV</sequence>
<dbReference type="SUPFAM" id="SSF52540">
    <property type="entry name" value="P-loop containing nucleoside triphosphate hydrolases"/>
    <property type="match status" value="1"/>
</dbReference>
<dbReference type="EMBL" id="JAPQKI010000005">
    <property type="protein sequence ID" value="KAJ5098527.1"/>
    <property type="molecule type" value="Genomic_DNA"/>
</dbReference>
<dbReference type="InterPro" id="IPR050505">
    <property type="entry name" value="WDR55/POC1"/>
</dbReference>
<dbReference type="Pfam" id="PF00400">
    <property type="entry name" value="WD40"/>
    <property type="match status" value="7"/>
</dbReference>
<dbReference type="PROSITE" id="PS00678">
    <property type="entry name" value="WD_REPEATS_1"/>
    <property type="match status" value="1"/>
</dbReference>
<dbReference type="InterPro" id="IPR056884">
    <property type="entry name" value="NPHP3-like_N"/>
</dbReference>
<evidence type="ECO:0000256" key="2">
    <source>
        <dbReference type="ARBA" id="ARBA00022737"/>
    </source>
</evidence>
<proteinExistence type="predicted"/>
<feature type="repeat" description="WD" evidence="3">
    <location>
        <begin position="462"/>
        <end position="503"/>
    </location>
</feature>
<keyword evidence="2" id="KW-0677">Repeat</keyword>
<accession>A0A9W9FEN4</accession>
<dbReference type="PROSITE" id="PS50082">
    <property type="entry name" value="WD_REPEATS_2"/>
    <property type="match status" value="7"/>
</dbReference>
<evidence type="ECO:0000256" key="3">
    <source>
        <dbReference type="PROSITE-ProRule" id="PRU00221"/>
    </source>
</evidence>
<feature type="repeat" description="WD" evidence="3">
    <location>
        <begin position="504"/>
        <end position="545"/>
    </location>
</feature>